<evidence type="ECO:0000313" key="9">
    <source>
        <dbReference type="Proteomes" id="UP000429607"/>
    </source>
</evidence>
<evidence type="ECO:0000256" key="1">
    <source>
        <dbReference type="ARBA" id="ARBA00004613"/>
    </source>
</evidence>
<organism evidence="8 10">
    <name type="scientific">Phytophthora rubi</name>
    <dbReference type="NCBI Taxonomy" id="129364"/>
    <lineage>
        <taxon>Eukaryota</taxon>
        <taxon>Sar</taxon>
        <taxon>Stramenopiles</taxon>
        <taxon>Oomycota</taxon>
        <taxon>Peronosporomycetes</taxon>
        <taxon>Peronosporales</taxon>
        <taxon>Peronosporaceae</taxon>
        <taxon>Phytophthora</taxon>
    </lineage>
</organism>
<dbReference type="InterPro" id="IPR031825">
    <property type="entry name" value="RXLR"/>
</dbReference>
<evidence type="ECO:0000313" key="8">
    <source>
        <dbReference type="EMBL" id="KAE9294277.1"/>
    </source>
</evidence>
<keyword evidence="4 5" id="KW-0732">Signal</keyword>
<feature type="signal peptide" evidence="5">
    <location>
        <begin position="1"/>
        <end position="23"/>
    </location>
</feature>
<comment type="domain">
    <text evidence="5">The RxLR-dEER motif acts to carry the protein into the host cell cytoplasm through binding to cell surface phosphatidylinositol-3-phosphate.</text>
</comment>
<dbReference type="Proteomes" id="UP000434957">
    <property type="component" value="Unassembled WGS sequence"/>
</dbReference>
<evidence type="ECO:0000313" key="7">
    <source>
        <dbReference type="EMBL" id="KAE9000308.1"/>
    </source>
</evidence>
<reference evidence="8 10" key="1">
    <citation type="submission" date="2018-08" db="EMBL/GenBank/DDBJ databases">
        <title>Genomic investigation of the strawberry pathogen Phytophthora fragariae indicates pathogenicity is determined by transcriptional variation in three key races.</title>
        <authorList>
            <person name="Adams T.M."/>
            <person name="Armitage A.D."/>
            <person name="Sobczyk M.K."/>
            <person name="Bates H.J."/>
            <person name="Dunwell J.M."/>
            <person name="Nellist C.F."/>
            <person name="Harrison R.J."/>
        </authorList>
    </citation>
    <scope>NUCLEOTIDE SEQUENCE [LARGE SCALE GENOMIC DNA]</scope>
    <source>
        <strain evidence="7 9">SCRP249</strain>
        <strain evidence="8 10">SCRP333</strain>
    </source>
</reference>
<comment type="caution">
    <text evidence="8">The sequence shown here is derived from an EMBL/GenBank/DDBJ whole genome shotgun (WGS) entry which is preliminary data.</text>
</comment>
<dbReference type="GO" id="GO:0005576">
    <property type="term" value="C:extracellular region"/>
    <property type="evidence" value="ECO:0007669"/>
    <property type="project" value="UniProtKB-SubCell"/>
</dbReference>
<keyword evidence="3 5" id="KW-0964">Secreted</keyword>
<keyword evidence="10" id="KW-1185">Reference proteome</keyword>
<sequence>MRLTYILAVGIAAILHASGTALAITQDSNHAAISNVASADVVHALDAVQQNHGRMLRKVKEDEEERAFTDFLKYLKTSIGKRIPLTQSNKAYRSAKKLKREAERMKRMNSNINYALGKYGGLWLQRARSITSSAYILR</sequence>
<keyword evidence="6" id="KW-0175">Coiled coil</keyword>
<feature type="coiled-coil region" evidence="6">
    <location>
        <begin position="45"/>
        <end position="108"/>
    </location>
</feature>
<evidence type="ECO:0000256" key="4">
    <source>
        <dbReference type="ARBA" id="ARBA00022729"/>
    </source>
</evidence>
<feature type="chain" id="PRO_5034169837" description="RxLR effector protein" evidence="5">
    <location>
        <begin position="24"/>
        <end position="138"/>
    </location>
</feature>
<evidence type="ECO:0000256" key="3">
    <source>
        <dbReference type="ARBA" id="ARBA00022525"/>
    </source>
</evidence>
<comment type="similarity">
    <text evidence="2 5">Belongs to the RxLR effector family.</text>
</comment>
<accession>A0A6A4CXY5</accession>
<evidence type="ECO:0000256" key="2">
    <source>
        <dbReference type="ARBA" id="ARBA00010400"/>
    </source>
</evidence>
<proteinExistence type="inferred from homology"/>
<protein>
    <recommendedName>
        <fullName evidence="5">RxLR effector protein</fullName>
    </recommendedName>
</protein>
<dbReference type="Pfam" id="PF16810">
    <property type="entry name" value="RXLR"/>
    <property type="match status" value="1"/>
</dbReference>
<evidence type="ECO:0000256" key="6">
    <source>
        <dbReference type="SAM" id="Coils"/>
    </source>
</evidence>
<evidence type="ECO:0000313" key="10">
    <source>
        <dbReference type="Proteomes" id="UP000434957"/>
    </source>
</evidence>
<dbReference type="Proteomes" id="UP000429607">
    <property type="component" value="Unassembled WGS sequence"/>
</dbReference>
<dbReference type="EMBL" id="QXFV01001691">
    <property type="protein sequence ID" value="KAE9000308.1"/>
    <property type="molecule type" value="Genomic_DNA"/>
</dbReference>
<gene>
    <name evidence="7" type="ORF">PR001_g18820</name>
    <name evidence="8" type="ORF">PR003_g24296</name>
</gene>
<comment type="function">
    <text evidence="5">Effector that suppresses plant defense responses during pathogen infection.</text>
</comment>
<dbReference type="EMBL" id="QXFT01002705">
    <property type="protein sequence ID" value="KAE9294277.1"/>
    <property type="molecule type" value="Genomic_DNA"/>
</dbReference>
<comment type="subcellular location">
    <subcellularLocation>
        <location evidence="1 5">Secreted</location>
    </subcellularLocation>
</comment>
<evidence type="ECO:0000256" key="5">
    <source>
        <dbReference type="RuleBase" id="RU367124"/>
    </source>
</evidence>
<name>A0A6A4CXY5_9STRA</name>
<dbReference type="AlphaFoldDB" id="A0A6A4CXY5"/>